<dbReference type="Proteomes" id="UP000769157">
    <property type="component" value="Unassembled WGS sequence"/>
</dbReference>
<evidence type="ECO:0000313" key="1">
    <source>
        <dbReference type="EMBL" id="KAH3668063.1"/>
    </source>
</evidence>
<dbReference type="RefSeq" id="XP_046062477.1">
    <property type="nucleotide sequence ID" value="XM_046202619.1"/>
</dbReference>
<dbReference type="EMBL" id="JAEUBE010000158">
    <property type="protein sequence ID" value="KAH3668063.1"/>
    <property type="molecule type" value="Genomic_DNA"/>
</dbReference>
<reference evidence="1" key="2">
    <citation type="submission" date="2021-01" db="EMBL/GenBank/DDBJ databases">
        <authorList>
            <person name="Schikora-Tamarit M.A."/>
        </authorList>
    </citation>
    <scope>NUCLEOTIDE SEQUENCE</scope>
    <source>
        <strain evidence="1">CBS6075</strain>
    </source>
</reference>
<dbReference type="AlphaFoldDB" id="A0A9P8P985"/>
<sequence>MSLKTWMKCLLSLSLDNRLSAGVRSFLKNAAFIAVYEREDLTSSQSSGGVPKVLKMDARRARSLCAESVEYGVVKP</sequence>
<proteinExistence type="predicted"/>
<accession>A0A9P8P985</accession>
<name>A0A9P8P985_9ASCO</name>
<dbReference type="GeneID" id="70233784"/>
<protein>
    <submittedName>
        <fullName evidence="1">Uncharacterized protein</fullName>
    </submittedName>
</protein>
<keyword evidence="2" id="KW-1185">Reference proteome</keyword>
<comment type="caution">
    <text evidence="1">The sequence shown here is derived from an EMBL/GenBank/DDBJ whole genome shotgun (WGS) entry which is preliminary data.</text>
</comment>
<gene>
    <name evidence="1" type="ORF">OGAPHI_001817</name>
</gene>
<organism evidence="1 2">
    <name type="scientific">Ogataea philodendri</name>
    <dbReference type="NCBI Taxonomy" id="1378263"/>
    <lineage>
        <taxon>Eukaryota</taxon>
        <taxon>Fungi</taxon>
        <taxon>Dikarya</taxon>
        <taxon>Ascomycota</taxon>
        <taxon>Saccharomycotina</taxon>
        <taxon>Pichiomycetes</taxon>
        <taxon>Pichiales</taxon>
        <taxon>Pichiaceae</taxon>
        <taxon>Ogataea</taxon>
    </lineage>
</organism>
<reference evidence="1" key="1">
    <citation type="journal article" date="2021" name="Open Biol.">
        <title>Shared evolutionary footprints suggest mitochondrial oxidative damage underlies multiple complex I losses in fungi.</title>
        <authorList>
            <person name="Schikora-Tamarit M.A."/>
            <person name="Marcet-Houben M."/>
            <person name="Nosek J."/>
            <person name="Gabaldon T."/>
        </authorList>
    </citation>
    <scope>NUCLEOTIDE SEQUENCE</scope>
    <source>
        <strain evidence="1">CBS6075</strain>
    </source>
</reference>
<evidence type="ECO:0000313" key="2">
    <source>
        <dbReference type="Proteomes" id="UP000769157"/>
    </source>
</evidence>